<dbReference type="InterPro" id="IPR036724">
    <property type="entry name" value="Cobalamin-bd_sf"/>
</dbReference>
<comment type="caution">
    <text evidence="9">The sequence shown here is derived from an EMBL/GenBank/DDBJ whole genome shotgun (WGS) entry which is preliminary data.</text>
</comment>
<dbReference type="PANTHER" id="PTHR43409:SF7">
    <property type="entry name" value="BLL1977 PROTEIN"/>
    <property type="match status" value="1"/>
</dbReference>
<dbReference type="OrthoDB" id="9801424at2"/>
<dbReference type="AlphaFoldDB" id="A0A4Q0I4R5"/>
<name>A0A4Q0I4R5_9FIRM</name>
<dbReference type="InterPro" id="IPR058240">
    <property type="entry name" value="rSAM_sf"/>
</dbReference>
<dbReference type="InterPro" id="IPR034466">
    <property type="entry name" value="Methyltransferase_Class_B"/>
</dbReference>
<dbReference type="GO" id="GO:0031419">
    <property type="term" value="F:cobalamin binding"/>
    <property type="evidence" value="ECO:0007669"/>
    <property type="project" value="InterPro"/>
</dbReference>
<dbReference type="InterPro" id="IPR006158">
    <property type="entry name" value="Cobalamin-bd"/>
</dbReference>
<dbReference type="InterPro" id="IPR007197">
    <property type="entry name" value="rSAM"/>
</dbReference>
<evidence type="ECO:0000256" key="2">
    <source>
        <dbReference type="ARBA" id="ARBA00022603"/>
    </source>
</evidence>
<dbReference type="SFLD" id="SFLDG01123">
    <property type="entry name" value="methyltransferase_(Class_B)"/>
    <property type="match status" value="1"/>
</dbReference>
<keyword evidence="10" id="KW-1185">Reference proteome</keyword>
<dbReference type="Pfam" id="PF02310">
    <property type="entry name" value="B12-binding"/>
    <property type="match status" value="1"/>
</dbReference>
<organism evidence="9 10">
    <name type="scientific">Acetivibrio mesophilus</name>
    <dbReference type="NCBI Taxonomy" id="2487273"/>
    <lineage>
        <taxon>Bacteria</taxon>
        <taxon>Bacillati</taxon>
        <taxon>Bacillota</taxon>
        <taxon>Clostridia</taxon>
        <taxon>Eubacteriales</taxon>
        <taxon>Oscillospiraceae</taxon>
        <taxon>Acetivibrio</taxon>
    </lineage>
</organism>
<evidence type="ECO:0000256" key="1">
    <source>
        <dbReference type="ARBA" id="ARBA00001966"/>
    </source>
</evidence>
<evidence type="ECO:0000313" key="9">
    <source>
        <dbReference type="EMBL" id="RXE59251.1"/>
    </source>
</evidence>
<dbReference type="PROSITE" id="PS51332">
    <property type="entry name" value="B12_BINDING"/>
    <property type="match status" value="1"/>
</dbReference>
<evidence type="ECO:0000256" key="6">
    <source>
        <dbReference type="ARBA" id="ARBA00023004"/>
    </source>
</evidence>
<proteinExistence type="predicted"/>
<keyword evidence="5" id="KW-0479">Metal-binding</keyword>
<dbReference type="SMART" id="SM00729">
    <property type="entry name" value="Elp3"/>
    <property type="match status" value="1"/>
</dbReference>
<keyword evidence="3" id="KW-0808">Transferase</keyword>
<evidence type="ECO:0000259" key="8">
    <source>
        <dbReference type="PROSITE" id="PS51332"/>
    </source>
</evidence>
<dbReference type="EMBL" id="RLII01000007">
    <property type="protein sequence ID" value="RXE59251.1"/>
    <property type="molecule type" value="Genomic_DNA"/>
</dbReference>
<dbReference type="SFLD" id="SFLDS00029">
    <property type="entry name" value="Radical_SAM"/>
    <property type="match status" value="1"/>
</dbReference>
<dbReference type="SFLD" id="SFLDG01082">
    <property type="entry name" value="B12-binding_domain_containing"/>
    <property type="match status" value="1"/>
</dbReference>
<dbReference type="InterPro" id="IPR006638">
    <property type="entry name" value="Elp3/MiaA/NifB-like_rSAM"/>
</dbReference>
<feature type="domain" description="B12-binding" evidence="8">
    <location>
        <begin position="3"/>
        <end position="141"/>
    </location>
</feature>
<keyword evidence="2" id="KW-0489">Methyltransferase</keyword>
<dbReference type="GO" id="GO:0003824">
    <property type="term" value="F:catalytic activity"/>
    <property type="evidence" value="ECO:0007669"/>
    <property type="project" value="InterPro"/>
</dbReference>
<comment type="cofactor">
    <cofactor evidence="1">
        <name>[4Fe-4S] cluster</name>
        <dbReference type="ChEBI" id="CHEBI:49883"/>
    </cofactor>
</comment>
<dbReference type="SUPFAM" id="SSF52242">
    <property type="entry name" value="Cobalamin (vitamin B12)-binding domain"/>
    <property type="match status" value="1"/>
</dbReference>
<dbReference type="PANTHER" id="PTHR43409">
    <property type="entry name" value="ANAEROBIC MAGNESIUM-PROTOPORPHYRIN IX MONOMETHYL ESTER CYCLASE-RELATED"/>
    <property type="match status" value="1"/>
</dbReference>
<dbReference type="InterPro" id="IPR023404">
    <property type="entry name" value="rSAM_horseshoe"/>
</dbReference>
<evidence type="ECO:0000256" key="5">
    <source>
        <dbReference type="ARBA" id="ARBA00022723"/>
    </source>
</evidence>
<keyword evidence="7" id="KW-0411">Iron-sulfur</keyword>
<sequence>MAKQKYLLVRVRYDKRVASIEPLGLEYLAGVMKEKGRDYVFYDEVFYSRLFRFRRIIKNIEENNITAVCFSVMSNNADYILKMINKLKKVKPDLKILVGGPEVNINYKDFFLDNIDFVYYDYGLDSFRIAVENDLDTDALKSATGIAYVKDGKWIHNPCGEPITDYNVKPDRSLFYENRKKYRIIAKGSFSLMKSSFSCPQECNFCISRQFNGCFYAERSVENVVNEIMEIDNNRIWLCDDDFLVNKERVIEICNKLIEKNCYKTYMIFARADSIVKCEDIMPLLYKAGFRDMLVGLEAVEDNILDSYNKNSSVEINEKAVKILRDNNMVCNGLFVINYDFKHKNFIDIHRFIRKQKLVWVLFSILIPFKGTRIHKENKHKLYKYRYGRTDGTKLLMRPQNISAVLFKVHFALLYYINFPRIYLAYLLKTYDKKYLNKGPNQ</sequence>
<evidence type="ECO:0000256" key="7">
    <source>
        <dbReference type="ARBA" id="ARBA00023014"/>
    </source>
</evidence>
<dbReference type="Proteomes" id="UP000289166">
    <property type="component" value="Unassembled WGS sequence"/>
</dbReference>
<dbReference type="InterPro" id="IPR051198">
    <property type="entry name" value="BchE-like"/>
</dbReference>
<reference evidence="10" key="1">
    <citation type="submission" date="2018-11" db="EMBL/GenBank/DDBJ databases">
        <title>Genome sequencing of a novel mesophilic and cellulolytic organism within the genus Hungateiclostridium.</title>
        <authorList>
            <person name="Rettenmaier R."/>
            <person name="Liebl W."/>
            <person name="Zverlov V."/>
        </authorList>
    </citation>
    <scope>NUCLEOTIDE SEQUENCE [LARGE SCALE GENOMIC DNA]</scope>
    <source>
        <strain evidence="10">N2K1</strain>
    </source>
</reference>
<dbReference type="GO" id="GO:0051539">
    <property type="term" value="F:4 iron, 4 sulfur cluster binding"/>
    <property type="evidence" value="ECO:0007669"/>
    <property type="project" value="UniProtKB-KW"/>
</dbReference>
<protein>
    <submittedName>
        <fullName evidence="9">Radical SAM protein</fullName>
    </submittedName>
</protein>
<dbReference type="SUPFAM" id="SSF102114">
    <property type="entry name" value="Radical SAM enzymes"/>
    <property type="match status" value="1"/>
</dbReference>
<dbReference type="GO" id="GO:0005829">
    <property type="term" value="C:cytosol"/>
    <property type="evidence" value="ECO:0007669"/>
    <property type="project" value="TreeGrafter"/>
</dbReference>
<dbReference type="Gene3D" id="3.80.30.20">
    <property type="entry name" value="tm_1862 like domain"/>
    <property type="match status" value="1"/>
</dbReference>
<dbReference type="Pfam" id="PF04055">
    <property type="entry name" value="Radical_SAM"/>
    <property type="match status" value="1"/>
</dbReference>
<accession>A0A4Q0I4R5</accession>
<evidence type="ECO:0000256" key="4">
    <source>
        <dbReference type="ARBA" id="ARBA00022691"/>
    </source>
</evidence>
<dbReference type="GO" id="GO:0046872">
    <property type="term" value="F:metal ion binding"/>
    <property type="evidence" value="ECO:0007669"/>
    <property type="project" value="UniProtKB-KW"/>
</dbReference>
<dbReference type="RefSeq" id="WP_069195251.1">
    <property type="nucleotide sequence ID" value="NZ_RLII01000007.1"/>
</dbReference>
<evidence type="ECO:0000256" key="3">
    <source>
        <dbReference type="ARBA" id="ARBA00022679"/>
    </source>
</evidence>
<evidence type="ECO:0000313" key="10">
    <source>
        <dbReference type="Proteomes" id="UP000289166"/>
    </source>
</evidence>
<keyword evidence="6" id="KW-0408">Iron</keyword>
<dbReference type="Gene3D" id="3.40.50.280">
    <property type="entry name" value="Cobalamin-binding domain"/>
    <property type="match status" value="1"/>
</dbReference>
<gene>
    <name evidence="9" type="ORF">EFD62_07720</name>
</gene>
<keyword evidence="4" id="KW-0949">S-adenosyl-L-methionine</keyword>